<keyword evidence="1" id="KW-0812">Transmembrane</keyword>
<sequence length="252" mass="28631">MSNQRGIRRIGLVLISIIIVFIGFGWNTFADQKVNKEDKRLENLIQWGQELVDTPLKVVVKWQGQWTNEGKLTSLEAAQQLAINMDLPIPQVVSSIDHETYRSITSIDGIRVSFNWQVLSEDKNYMIVTMESTDAVTHSTLLRLQDMYLTQLDIMNIDAAWNATVQGNVKERQAVTATMKDVETQLQTHLEFNQVESYTDEMTISRSYEAPSLGFDLVSGDHNMDLQIAVHLDEMTGMSRVSLGFPIITVEY</sequence>
<keyword evidence="3" id="KW-1185">Reference proteome</keyword>
<evidence type="ECO:0000313" key="2">
    <source>
        <dbReference type="EMBL" id="OAB46308.1"/>
    </source>
</evidence>
<dbReference type="Proteomes" id="UP000076967">
    <property type="component" value="Unassembled WGS sequence"/>
</dbReference>
<reference evidence="2 3" key="1">
    <citation type="submission" date="2016-03" db="EMBL/GenBank/DDBJ databases">
        <title>Draft genome sequence of Paenibacillus glacialis DSM 22343.</title>
        <authorList>
            <person name="Shin S.-K."/>
            <person name="Yi H."/>
        </authorList>
    </citation>
    <scope>NUCLEOTIDE SEQUENCE [LARGE SCALE GENOMIC DNA]</scope>
    <source>
        <strain evidence="2 3">DSM 22343</strain>
    </source>
</reference>
<proteinExistence type="predicted"/>
<dbReference type="STRING" id="494026.PGLA_02715"/>
<name>A0A168P213_9BACL</name>
<keyword evidence="1" id="KW-0472">Membrane</keyword>
<feature type="transmembrane region" description="Helical" evidence="1">
    <location>
        <begin position="12"/>
        <end position="29"/>
    </location>
</feature>
<dbReference type="Pfam" id="PF08680">
    <property type="entry name" value="DUF1779"/>
    <property type="match status" value="1"/>
</dbReference>
<evidence type="ECO:0008006" key="4">
    <source>
        <dbReference type="Google" id="ProtNLM"/>
    </source>
</evidence>
<gene>
    <name evidence="2" type="ORF">PGLA_02715</name>
</gene>
<keyword evidence="1" id="KW-1133">Transmembrane helix</keyword>
<dbReference type="OrthoDB" id="2660768at2"/>
<dbReference type="EMBL" id="LVJH01000002">
    <property type="protein sequence ID" value="OAB46308.1"/>
    <property type="molecule type" value="Genomic_DNA"/>
</dbReference>
<organism evidence="2 3">
    <name type="scientific">Paenibacillus glacialis</name>
    <dbReference type="NCBI Taxonomy" id="494026"/>
    <lineage>
        <taxon>Bacteria</taxon>
        <taxon>Bacillati</taxon>
        <taxon>Bacillota</taxon>
        <taxon>Bacilli</taxon>
        <taxon>Bacillales</taxon>
        <taxon>Paenibacillaceae</taxon>
        <taxon>Paenibacillus</taxon>
    </lineage>
</organism>
<dbReference type="InterPro" id="IPR014794">
    <property type="entry name" value="DUF1779"/>
</dbReference>
<comment type="caution">
    <text evidence="2">The sequence shown here is derived from an EMBL/GenBank/DDBJ whole genome shotgun (WGS) entry which is preliminary data.</text>
</comment>
<evidence type="ECO:0000256" key="1">
    <source>
        <dbReference type="SAM" id="Phobius"/>
    </source>
</evidence>
<protein>
    <recommendedName>
        <fullName evidence="4">TATA-box binding protein</fullName>
    </recommendedName>
</protein>
<dbReference type="Gene3D" id="3.30.360.40">
    <property type="entry name" value="YwmB-like"/>
    <property type="match status" value="1"/>
</dbReference>
<accession>A0A168P213</accession>
<evidence type="ECO:0000313" key="3">
    <source>
        <dbReference type="Proteomes" id="UP000076967"/>
    </source>
</evidence>
<dbReference type="RefSeq" id="WP_068528280.1">
    <property type="nucleotide sequence ID" value="NZ_LVJH01000002.1"/>
</dbReference>
<dbReference type="AlphaFoldDB" id="A0A168P213"/>